<feature type="domain" description="Recombinase" evidence="3">
    <location>
        <begin position="151"/>
        <end position="294"/>
    </location>
</feature>
<dbReference type="InterPro" id="IPR025827">
    <property type="entry name" value="Zn_ribbon_recom_dom"/>
</dbReference>
<accession>A0AAQ0KKB4</accession>
<dbReference type="InterPro" id="IPR011109">
    <property type="entry name" value="DNA_bind_recombinase_dom"/>
</dbReference>
<dbReference type="GO" id="GO:0003677">
    <property type="term" value="F:DNA binding"/>
    <property type="evidence" value="ECO:0007669"/>
    <property type="project" value="InterPro"/>
</dbReference>
<dbReference type="Proteomes" id="UP000256794">
    <property type="component" value="Unassembled WGS sequence"/>
</dbReference>
<dbReference type="InterPro" id="IPR006119">
    <property type="entry name" value="Resolv_N"/>
</dbReference>
<dbReference type="InterPro" id="IPR050639">
    <property type="entry name" value="SSR_resolvase"/>
</dbReference>
<reference evidence="4 5" key="1">
    <citation type="submission" date="2018-08" db="EMBL/GenBank/DDBJ databases">
        <title>Genomic Encyclopedia of Archaeal and Bacterial Type Strains, Phase II (KMG-II): from individual species to whole genera.</title>
        <authorList>
            <person name="Goeker M."/>
        </authorList>
    </citation>
    <scope>NUCLEOTIDE SEQUENCE [LARGE SCALE GENOMIC DNA]</scope>
    <source>
        <strain evidence="4 5">DSM 582</strain>
    </source>
</reference>
<dbReference type="InterPro" id="IPR036162">
    <property type="entry name" value="Resolvase-like_N_sf"/>
</dbReference>
<proteinExistence type="predicted"/>
<dbReference type="EMBL" id="QUMX01000031">
    <property type="protein sequence ID" value="REG38370.1"/>
    <property type="molecule type" value="Genomic_DNA"/>
</dbReference>
<dbReference type="PANTHER" id="PTHR30461:SF23">
    <property type="entry name" value="DNA RECOMBINASE-RELATED"/>
    <property type="match status" value="1"/>
</dbReference>
<evidence type="ECO:0000259" key="2">
    <source>
        <dbReference type="PROSITE" id="PS51736"/>
    </source>
</evidence>
<sequence length="535" mass="59573">MTLRAVIYARYSSDLQSASSIEDQIRLCRERAARAGWQIVGSYEDAATSGASLMRPGIQRLQQDARERRFDVVISEALDRLSRNQADIAALYQNLTFAGTAIETLAEGRIDEMHIGLKGTMNALFLKDLAAKTRRGLRGRVEAGKSGGGNAYGYTVLRHMGEDGEVRRGDRQINEDEATVVQRIFHAYADGMSPNRIADQLNREGIPGPRGRAWDKSTIHGNPKRGTGTLNNEIYIGRLVWNRQSFVKDPATGKRQARPNPQSEWIVTEVPELRIIDQALWDRVKTRQEGRKIEQTDREAWERRKPRFLLTGLVKCGCCGGGFSTVGKDRFGCSNSRNKGTSVCTNRTGITRQELEGRILAILSQQLMDPELVKVFVAEYIAERNRLAASHVDDRAVKEKELAKVIKEQDALVNALLSGLPPERIKAKMEQLEARQKQLEAELAAAPTTTTRLHPRIAETYHDRIQVLIAGLTEPDRESEVREAIRGLIEKIVATPVPTAGKRNRLELTLHGDLAGDSFAEPECGPVGRTAKNLL</sequence>
<keyword evidence="5" id="KW-1185">Reference proteome</keyword>
<dbReference type="Pfam" id="PF07508">
    <property type="entry name" value="Recombinase"/>
    <property type="match status" value="1"/>
</dbReference>
<name>A0AAQ0KKB4_PARVE</name>
<comment type="caution">
    <text evidence="4">The sequence shown here is derived from an EMBL/GenBank/DDBJ whole genome shotgun (WGS) entry which is preliminary data.</text>
</comment>
<dbReference type="Gene3D" id="3.90.1750.20">
    <property type="entry name" value="Putative Large Serine Recombinase, Chain B, Domain 2"/>
    <property type="match status" value="1"/>
</dbReference>
<protein>
    <submittedName>
        <fullName evidence="4">DNA invertase Pin-like site-specific DNA recombinase</fullName>
    </submittedName>
</protein>
<dbReference type="AlphaFoldDB" id="A0AAQ0KKB4"/>
<organism evidence="4 5">
    <name type="scientific">Paracoccus versutus</name>
    <name type="common">Thiobacillus versutus</name>
    <dbReference type="NCBI Taxonomy" id="34007"/>
    <lineage>
        <taxon>Bacteria</taxon>
        <taxon>Pseudomonadati</taxon>
        <taxon>Pseudomonadota</taxon>
        <taxon>Alphaproteobacteria</taxon>
        <taxon>Rhodobacterales</taxon>
        <taxon>Paracoccaceae</taxon>
        <taxon>Paracoccus</taxon>
    </lineage>
</organism>
<dbReference type="PANTHER" id="PTHR30461">
    <property type="entry name" value="DNA-INVERTASE FROM LAMBDOID PROPHAGE"/>
    <property type="match status" value="1"/>
</dbReference>
<dbReference type="PROSITE" id="PS51737">
    <property type="entry name" value="RECOMBINASE_DNA_BIND"/>
    <property type="match status" value="1"/>
</dbReference>
<evidence type="ECO:0000313" key="5">
    <source>
        <dbReference type="Proteomes" id="UP000256794"/>
    </source>
</evidence>
<dbReference type="Pfam" id="PF00239">
    <property type="entry name" value="Resolvase"/>
    <property type="match status" value="1"/>
</dbReference>
<gene>
    <name evidence="4" type="ORF">ATH84_10313</name>
</gene>
<feature type="coiled-coil region" evidence="1">
    <location>
        <begin position="422"/>
        <end position="449"/>
    </location>
</feature>
<feature type="domain" description="Resolvase/invertase-type recombinase catalytic" evidence="2">
    <location>
        <begin position="4"/>
        <end position="152"/>
    </location>
</feature>
<evidence type="ECO:0000313" key="4">
    <source>
        <dbReference type="EMBL" id="REG38370.1"/>
    </source>
</evidence>
<dbReference type="RefSeq" id="WP_243700241.1">
    <property type="nucleotide sequence ID" value="NZ_JRKO01000051.1"/>
</dbReference>
<keyword evidence="1" id="KW-0175">Coiled coil</keyword>
<dbReference type="SMART" id="SM00857">
    <property type="entry name" value="Resolvase"/>
    <property type="match status" value="1"/>
</dbReference>
<dbReference type="Gene3D" id="3.40.50.1390">
    <property type="entry name" value="Resolvase, N-terminal catalytic domain"/>
    <property type="match status" value="1"/>
</dbReference>
<dbReference type="CDD" id="cd00338">
    <property type="entry name" value="Ser_Recombinase"/>
    <property type="match status" value="1"/>
</dbReference>
<dbReference type="SUPFAM" id="SSF53041">
    <property type="entry name" value="Resolvase-like"/>
    <property type="match status" value="1"/>
</dbReference>
<dbReference type="InterPro" id="IPR038109">
    <property type="entry name" value="DNA_bind_recomb_sf"/>
</dbReference>
<dbReference type="PROSITE" id="PS51736">
    <property type="entry name" value="RECOMBINASES_3"/>
    <property type="match status" value="1"/>
</dbReference>
<evidence type="ECO:0000259" key="3">
    <source>
        <dbReference type="PROSITE" id="PS51737"/>
    </source>
</evidence>
<dbReference type="Pfam" id="PF13408">
    <property type="entry name" value="Zn_ribbon_recom"/>
    <property type="match status" value="1"/>
</dbReference>
<evidence type="ECO:0000256" key="1">
    <source>
        <dbReference type="SAM" id="Coils"/>
    </source>
</evidence>
<dbReference type="GO" id="GO:0000150">
    <property type="term" value="F:DNA strand exchange activity"/>
    <property type="evidence" value="ECO:0007669"/>
    <property type="project" value="InterPro"/>
</dbReference>